<evidence type="ECO:0000313" key="7">
    <source>
        <dbReference type="WormBase" id="SRAE_2000111300"/>
    </source>
</evidence>
<dbReference type="SUPFAM" id="SSF56235">
    <property type="entry name" value="N-terminal nucleophile aminohydrolases (Ntn hydrolases)"/>
    <property type="match status" value="1"/>
</dbReference>
<evidence type="ECO:0000256" key="1">
    <source>
        <dbReference type="ARBA" id="ARBA00010872"/>
    </source>
</evidence>
<gene>
    <name evidence="4 6 7" type="ORF">SRAE_2000111300</name>
</gene>
<dbReference type="PANTHER" id="PTHR10188:SF8">
    <property type="entry name" value="THREONINE ASPARTASE 1"/>
    <property type="match status" value="1"/>
</dbReference>
<sequence>MFAVHGGAGYHNKGVEKYCRKAVKIALQNSNIVDGVAYLEDISKFNCGYGSNLTKNGRVECDAAVMISERYIFGGVAVVDCLKNPVKAAQNIVSNLMKNDDWDVTPPMVISGNGINDWAKENNFIIISNDELISDNAKNIHNSIGQLLSLDTCGGCSITKSTEISSLSCVSSGGVAFKQDGRIGHSIMFGAAIWSERTENGQCISISISGFGEAIYRTHLAQKISKVLFKADNNNEIFCSVIQEFLKEEFLNSPQNSLFPSKRLLCGGIILFLNSNTNHSEIISFHNTPNFVFAFSDGQKAN</sequence>
<dbReference type="Pfam" id="PF01112">
    <property type="entry name" value="Asparaginase_2"/>
    <property type="match status" value="1"/>
</dbReference>
<proteinExistence type="inferred from homology"/>
<dbReference type="EMBL" id="LN609529">
    <property type="protein sequence ID" value="CEF66445.1"/>
    <property type="molecule type" value="Genomic_DNA"/>
</dbReference>
<dbReference type="WormBase" id="SRAE_2000111300">
    <property type="protein sequence ID" value="SRP04504"/>
    <property type="gene ID" value="WBGene00261315"/>
</dbReference>
<dbReference type="GO" id="GO:0051604">
    <property type="term" value="P:protein maturation"/>
    <property type="evidence" value="ECO:0007669"/>
    <property type="project" value="TreeGrafter"/>
</dbReference>
<evidence type="ECO:0000313" key="4">
    <source>
        <dbReference type="EMBL" id="CEF66445.1"/>
    </source>
</evidence>
<dbReference type="InterPro" id="IPR029055">
    <property type="entry name" value="Ntn_hydrolases_N"/>
</dbReference>
<accession>A0A090LG00</accession>
<keyword evidence="5" id="KW-1185">Reference proteome</keyword>
<feature type="active site" description="Nucleophile" evidence="2">
    <location>
        <position position="152"/>
    </location>
</feature>
<dbReference type="RefSeq" id="XP_024505645.1">
    <property type="nucleotide sequence ID" value="XM_024652026.1"/>
</dbReference>
<dbReference type="GO" id="GO:0005737">
    <property type="term" value="C:cytoplasm"/>
    <property type="evidence" value="ECO:0007669"/>
    <property type="project" value="TreeGrafter"/>
</dbReference>
<dbReference type="Proteomes" id="UP000035682">
    <property type="component" value="Unplaced"/>
</dbReference>
<dbReference type="CDD" id="cd04514">
    <property type="entry name" value="Taspase1_like"/>
    <property type="match status" value="1"/>
</dbReference>
<dbReference type="Gene3D" id="3.60.20.30">
    <property type="entry name" value="(Glycosyl)asparaginase"/>
    <property type="match status" value="1"/>
</dbReference>
<dbReference type="OrthoDB" id="77601at2759"/>
<protein>
    <submittedName>
        <fullName evidence="4 6">Threonine aspartase 1</fullName>
    </submittedName>
</protein>
<dbReference type="STRING" id="34506.A0A090LG00"/>
<dbReference type="AlphaFoldDB" id="A0A090LG00"/>
<evidence type="ECO:0000313" key="6">
    <source>
        <dbReference type="WBParaSite" id="SRAE_2000111300.1"/>
    </source>
</evidence>
<dbReference type="InterPro" id="IPR000246">
    <property type="entry name" value="Peptidase_T2"/>
</dbReference>
<dbReference type="PANTHER" id="PTHR10188">
    <property type="entry name" value="L-ASPARAGINASE"/>
    <property type="match status" value="1"/>
</dbReference>
<dbReference type="GeneID" id="36378809"/>
<dbReference type="eggNOG" id="KOG1592">
    <property type="taxonomic scope" value="Eukaryota"/>
</dbReference>
<dbReference type="InterPro" id="IPR037464">
    <property type="entry name" value="Taspase1"/>
</dbReference>
<evidence type="ECO:0000256" key="3">
    <source>
        <dbReference type="PIRSR" id="PIRSR600246-3"/>
    </source>
</evidence>
<name>A0A090LG00_STRRB</name>
<reference evidence="4 5" key="1">
    <citation type="submission" date="2014-09" db="EMBL/GenBank/DDBJ databases">
        <authorList>
            <person name="Martin A.A."/>
        </authorList>
    </citation>
    <scope>NUCLEOTIDE SEQUENCE</scope>
    <source>
        <strain evidence="5">ED321</strain>
        <strain evidence="4">ED321 Heterogonic</strain>
    </source>
</reference>
<evidence type="ECO:0000313" key="5">
    <source>
        <dbReference type="Proteomes" id="UP000035682"/>
    </source>
</evidence>
<comment type="similarity">
    <text evidence="1">Belongs to the Ntn-hydrolase family.</text>
</comment>
<dbReference type="GO" id="GO:0004298">
    <property type="term" value="F:threonine-type endopeptidase activity"/>
    <property type="evidence" value="ECO:0007669"/>
    <property type="project" value="InterPro"/>
</dbReference>
<evidence type="ECO:0000256" key="2">
    <source>
        <dbReference type="PIRSR" id="PIRSR600246-1"/>
    </source>
</evidence>
<reference evidence="6" key="2">
    <citation type="submission" date="2020-12" db="UniProtKB">
        <authorList>
            <consortium name="WormBaseParasite"/>
        </authorList>
    </citation>
    <scope>IDENTIFICATION</scope>
</reference>
<dbReference type="CTD" id="36378809"/>
<organism evidence="4">
    <name type="scientific">Strongyloides ratti</name>
    <name type="common">Parasitic roundworm</name>
    <dbReference type="NCBI Taxonomy" id="34506"/>
    <lineage>
        <taxon>Eukaryota</taxon>
        <taxon>Metazoa</taxon>
        <taxon>Ecdysozoa</taxon>
        <taxon>Nematoda</taxon>
        <taxon>Chromadorea</taxon>
        <taxon>Rhabditida</taxon>
        <taxon>Tylenchina</taxon>
        <taxon>Panagrolaimomorpha</taxon>
        <taxon>Strongyloidoidea</taxon>
        <taxon>Strongyloididae</taxon>
        <taxon>Strongyloides</taxon>
    </lineage>
</organism>
<feature type="site" description="Cleavage; by autolysis" evidence="3">
    <location>
        <begin position="151"/>
        <end position="152"/>
    </location>
</feature>
<dbReference type="WBParaSite" id="SRAE_2000111300.1">
    <property type="protein sequence ID" value="SRAE_2000111300.1"/>
    <property type="gene ID" value="WBGene00261315"/>
</dbReference>
<dbReference type="OMA" id="ACEAAIM"/>